<feature type="binding site" evidence="15">
    <location>
        <position position="121"/>
    </location>
    <ligand>
        <name>Mg(2+)</name>
        <dbReference type="ChEBI" id="CHEBI:18420"/>
    </ligand>
</feature>
<evidence type="ECO:0000256" key="10">
    <source>
        <dbReference type="ARBA" id="ARBA00022723"/>
    </source>
</evidence>
<evidence type="ECO:0000256" key="2">
    <source>
        <dbReference type="ARBA" id="ARBA00004496"/>
    </source>
</evidence>
<comment type="similarity">
    <text evidence="3">Belongs to the ribonuclease III family.</text>
</comment>
<dbReference type="CDD" id="cd00593">
    <property type="entry name" value="RIBOc"/>
    <property type="match status" value="1"/>
</dbReference>
<keyword evidence="12 15" id="KW-0378">Hydrolase</keyword>
<dbReference type="CDD" id="cd10845">
    <property type="entry name" value="DSRM_RNAse_III_family"/>
    <property type="match status" value="1"/>
</dbReference>
<dbReference type="GO" id="GO:0003725">
    <property type="term" value="F:double-stranded RNA binding"/>
    <property type="evidence" value="ECO:0007669"/>
    <property type="project" value="TreeGrafter"/>
</dbReference>
<comment type="subcellular location">
    <subcellularLocation>
        <location evidence="2 15">Cytoplasm</location>
    </subcellularLocation>
</comment>
<evidence type="ECO:0000259" key="17">
    <source>
        <dbReference type="PROSITE" id="PS50142"/>
    </source>
</evidence>
<dbReference type="Pfam" id="PF14622">
    <property type="entry name" value="Ribonucleas_3_3"/>
    <property type="match status" value="1"/>
</dbReference>
<dbReference type="GO" id="GO:0008033">
    <property type="term" value="P:tRNA processing"/>
    <property type="evidence" value="ECO:0007669"/>
    <property type="project" value="UniProtKB-KW"/>
</dbReference>
<keyword evidence="8 15" id="KW-0819">tRNA processing</keyword>
<dbReference type="GO" id="GO:0046872">
    <property type="term" value="F:metal ion binding"/>
    <property type="evidence" value="ECO:0007669"/>
    <property type="project" value="UniProtKB-KW"/>
</dbReference>
<keyword evidence="15" id="KW-0699">rRNA-binding</keyword>
<comment type="function">
    <text evidence="15">Digests double-stranded RNA. Involved in the processing of primary rRNA transcript to yield the immediate precursors to the large and small rRNAs (23S and 16S). Processes some mRNAs, and tRNAs when they are encoded in the rRNA operon. Processes pre-crRNA and tracrRNA of type II CRISPR loci if present in the organism.</text>
</comment>
<dbReference type="Gene3D" id="1.10.1520.10">
    <property type="entry name" value="Ribonuclease III domain"/>
    <property type="match status" value="1"/>
</dbReference>
<feature type="domain" description="RNase III" evidence="17">
    <location>
        <begin position="7"/>
        <end position="135"/>
    </location>
</feature>
<comment type="cofactor">
    <cofactor evidence="15">
        <name>Mg(2+)</name>
        <dbReference type="ChEBI" id="CHEBI:18420"/>
    </cofactor>
</comment>
<name>A0AAE3IF29_9FIRM</name>
<evidence type="ECO:0000256" key="1">
    <source>
        <dbReference type="ARBA" id="ARBA00000109"/>
    </source>
</evidence>
<keyword evidence="13 15" id="KW-0460">Magnesium</keyword>
<keyword evidence="6 15" id="KW-0698">rRNA processing</keyword>
<sequence>MDEQKALKEFQERIGYQFKDEKLLYEALSHSSFANENKKARNSNERLEFLGDSVLSIVVSDHIFEHYKHMPEGELTKMRASLVCEKALFEFSKKIELGKYIFLGKGEEITGGRERPSIISDAFEAVIAAIYLDGGIEPVSKYILSFIPENITPDGVVFHDYKTILQEIIQKNPEERIEYHLKGESGPDHNKKFTVQVLLNTNVIGEGTGRSKKTAEQLAAKEALELMGYGAQ</sequence>
<evidence type="ECO:0000256" key="5">
    <source>
        <dbReference type="ARBA" id="ARBA00022490"/>
    </source>
</evidence>
<dbReference type="SUPFAM" id="SSF54768">
    <property type="entry name" value="dsRNA-binding domain-like"/>
    <property type="match status" value="1"/>
</dbReference>
<dbReference type="GO" id="GO:0010468">
    <property type="term" value="P:regulation of gene expression"/>
    <property type="evidence" value="ECO:0007669"/>
    <property type="project" value="TreeGrafter"/>
</dbReference>
<reference evidence="18 19" key="1">
    <citation type="journal article" date="2021" name="ISME Commun">
        <title>Automated analysis of genomic sequences facilitates high-throughput and comprehensive description of bacteria.</title>
        <authorList>
            <person name="Hitch T.C.A."/>
        </authorList>
    </citation>
    <scope>NUCLEOTIDE SEQUENCE [LARGE SCALE GENOMIC DNA]</scope>
    <source>
        <strain evidence="18 19">Sanger_31</strain>
    </source>
</reference>
<dbReference type="Proteomes" id="UP001208131">
    <property type="component" value="Unassembled WGS sequence"/>
</dbReference>
<dbReference type="SMART" id="SM00358">
    <property type="entry name" value="DSRM"/>
    <property type="match status" value="1"/>
</dbReference>
<evidence type="ECO:0000256" key="7">
    <source>
        <dbReference type="ARBA" id="ARBA00022664"/>
    </source>
</evidence>
<dbReference type="EC" id="3.1.26.3" evidence="15"/>
<dbReference type="SUPFAM" id="SSF69065">
    <property type="entry name" value="RNase III domain-like"/>
    <property type="match status" value="1"/>
</dbReference>
<dbReference type="GO" id="GO:0004525">
    <property type="term" value="F:ribonuclease III activity"/>
    <property type="evidence" value="ECO:0007669"/>
    <property type="project" value="UniProtKB-UniRule"/>
</dbReference>
<evidence type="ECO:0000256" key="14">
    <source>
        <dbReference type="ARBA" id="ARBA00022884"/>
    </source>
</evidence>
<evidence type="ECO:0000256" key="9">
    <source>
        <dbReference type="ARBA" id="ARBA00022722"/>
    </source>
</evidence>
<keyword evidence="7 15" id="KW-0507">mRNA processing</keyword>
<comment type="subunit">
    <text evidence="4 15">Homodimer.</text>
</comment>
<dbReference type="InterPro" id="IPR000999">
    <property type="entry name" value="RNase_III_dom"/>
</dbReference>
<dbReference type="InterPro" id="IPR011907">
    <property type="entry name" value="RNase_III"/>
</dbReference>
<evidence type="ECO:0000259" key="16">
    <source>
        <dbReference type="PROSITE" id="PS50137"/>
    </source>
</evidence>
<accession>A0AAE3IF29</accession>
<keyword evidence="10 15" id="KW-0479">Metal-binding</keyword>
<evidence type="ECO:0000256" key="11">
    <source>
        <dbReference type="ARBA" id="ARBA00022759"/>
    </source>
</evidence>
<dbReference type="Gene3D" id="3.30.160.20">
    <property type="match status" value="1"/>
</dbReference>
<dbReference type="FunFam" id="1.10.1520.10:FF:000001">
    <property type="entry name" value="Ribonuclease 3"/>
    <property type="match status" value="1"/>
</dbReference>
<feature type="binding site" evidence="15">
    <location>
        <position position="48"/>
    </location>
    <ligand>
        <name>Mg(2+)</name>
        <dbReference type="ChEBI" id="CHEBI:18420"/>
    </ligand>
</feature>
<dbReference type="SMART" id="SM00535">
    <property type="entry name" value="RIBOc"/>
    <property type="match status" value="1"/>
</dbReference>
<feature type="binding site" evidence="15">
    <location>
        <position position="124"/>
    </location>
    <ligand>
        <name>Mg(2+)</name>
        <dbReference type="ChEBI" id="CHEBI:18420"/>
    </ligand>
</feature>
<comment type="catalytic activity">
    <reaction evidence="1 15">
        <text>Endonucleolytic cleavage to 5'-phosphomonoester.</text>
        <dbReference type="EC" id="3.1.26.3"/>
    </reaction>
</comment>
<keyword evidence="5 15" id="KW-0963">Cytoplasm</keyword>
<dbReference type="PANTHER" id="PTHR11207:SF0">
    <property type="entry name" value="RIBONUCLEASE 3"/>
    <property type="match status" value="1"/>
</dbReference>
<dbReference type="PROSITE" id="PS50137">
    <property type="entry name" value="DS_RBD"/>
    <property type="match status" value="1"/>
</dbReference>
<dbReference type="HAMAP" id="MF_00104">
    <property type="entry name" value="RNase_III"/>
    <property type="match status" value="1"/>
</dbReference>
<organism evidence="18 19">
    <name type="scientific">Hominimerdicola aceti</name>
    <dbReference type="NCBI Taxonomy" id="2981726"/>
    <lineage>
        <taxon>Bacteria</taxon>
        <taxon>Bacillati</taxon>
        <taxon>Bacillota</taxon>
        <taxon>Clostridia</taxon>
        <taxon>Eubacteriales</taxon>
        <taxon>Oscillospiraceae</taxon>
        <taxon>Hominimerdicola</taxon>
    </lineage>
</organism>
<gene>
    <name evidence="15 18" type="primary">rnc</name>
    <name evidence="18" type="ORF">OCV57_02635</name>
</gene>
<evidence type="ECO:0000256" key="12">
    <source>
        <dbReference type="ARBA" id="ARBA00022801"/>
    </source>
</evidence>
<keyword evidence="11 15" id="KW-0255">Endonuclease</keyword>
<dbReference type="GO" id="GO:0005737">
    <property type="term" value="C:cytoplasm"/>
    <property type="evidence" value="ECO:0007669"/>
    <property type="project" value="UniProtKB-SubCell"/>
</dbReference>
<protein>
    <recommendedName>
        <fullName evidence="15">Ribonuclease 3</fullName>
        <ecNumber evidence="15">3.1.26.3</ecNumber>
    </recommendedName>
    <alternativeName>
        <fullName evidence="15">Ribonuclease III</fullName>
        <shortName evidence="15">RNase III</shortName>
    </alternativeName>
</protein>
<dbReference type="FunFam" id="3.30.160.20:FF:000003">
    <property type="entry name" value="Ribonuclease 3"/>
    <property type="match status" value="1"/>
</dbReference>
<evidence type="ECO:0000256" key="6">
    <source>
        <dbReference type="ARBA" id="ARBA00022552"/>
    </source>
</evidence>
<feature type="active site" evidence="15">
    <location>
        <position position="52"/>
    </location>
</feature>
<dbReference type="PROSITE" id="PS00517">
    <property type="entry name" value="RNASE_3_1"/>
    <property type="match status" value="1"/>
</dbReference>
<feature type="active site" evidence="15">
    <location>
        <position position="124"/>
    </location>
</feature>
<evidence type="ECO:0000256" key="4">
    <source>
        <dbReference type="ARBA" id="ARBA00011738"/>
    </source>
</evidence>
<comment type="caution">
    <text evidence="18">The sequence shown here is derived from an EMBL/GenBank/DDBJ whole genome shotgun (WGS) entry which is preliminary data.</text>
</comment>
<evidence type="ECO:0000313" key="18">
    <source>
        <dbReference type="EMBL" id="MCU6704825.1"/>
    </source>
</evidence>
<proteinExistence type="inferred from homology"/>
<keyword evidence="19" id="KW-1185">Reference proteome</keyword>
<dbReference type="GO" id="GO:0006364">
    <property type="term" value="P:rRNA processing"/>
    <property type="evidence" value="ECO:0007669"/>
    <property type="project" value="UniProtKB-UniRule"/>
</dbReference>
<evidence type="ECO:0000256" key="8">
    <source>
        <dbReference type="ARBA" id="ARBA00022694"/>
    </source>
</evidence>
<evidence type="ECO:0000256" key="3">
    <source>
        <dbReference type="ARBA" id="ARBA00010183"/>
    </source>
</evidence>
<dbReference type="InterPro" id="IPR014720">
    <property type="entry name" value="dsRBD_dom"/>
</dbReference>
<dbReference type="AlphaFoldDB" id="A0AAE3IF29"/>
<dbReference type="GO" id="GO:0042802">
    <property type="term" value="F:identical protein binding"/>
    <property type="evidence" value="ECO:0007669"/>
    <property type="project" value="UniProtKB-ARBA"/>
</dbReference>
<evidence type="ECO:0000256" key="15">
    <source>
        <dbReference type="HAMAP-Rule" id="MF_00104"/>
    </source>
</evidence>
<dbReference type="GO" id="GO:0006397">
    <property type="term" value="P:mRNA processing"/>
    <property type="evidence" value="ECO:0007669"/>
    <property type="project" value="UniProtKB-UniRule"/>
</dbReference>
<feature type="domain" description="DRBM" evidence="16">
    <location>
        <begin position="160"/>
        <end position="229"/>
    </location>
</feature>
<dbReference type="Pfam" id="PF00035">
    <property type="entry name" value="dsrm"/>
    <property type="match status" value="1"/>
</dbReference>
<dbReference type="PROSITE" id="PS50142">
    <property type="entry name" value="RNASE_3_2"/>
    <property type="match status" value="1"/>
</dbReference>
<dbReference type="EMBL" id="JAOQJZ010000002">
    <property type="protein sequence ID" value="MCU6704825.1"/>
    <property type="molecule type" value="Genomic_DNA"/>
</dbReference>
<keyword evidence="9 15" id="KW-0540">Nuclease</keyword>
<evidence type="ECO:0000313" key="19">
    <source>
        <dbReference type="Proteomes" id="UP001208131"/>
    </source>
</evidence>
<keyword evidence="14 15" id="KW-0694">RNA-binding</keyword>
<dbReference type="RefSeq" id="WP_022286874.1">
    <property type="nucleotide sequence ID" value="NZ_JAOQJZ010000002.1"/>
</dbReference>
<dbReference type="InterPro" id="IPR036389">
    <property type="entry name" value="RNase_III_sf"/>
</dbReference>
<evidence type="ECO:0000256" key="13">
    <source>
        <dbReference type="ARBA" id="ARBA00022842"/>
    </source>
</evidence>
<dbReference type="NCBIfam" id="TIGR02191">
    <property type="entry name" value="RNaseIII"/>
    <property type="match status" value="1"/>
</dbReference>
<dbReference type="PANTHER" id="PTHR11207">
    <property type="entry name" value="RIBONUCLEASE III"/>
    <property type="match status" value="1"/>
</dbReference>
<dbReference type="GO" id="GO:0019843">
    <property type="term" value="F:rRNA binding"/>
    <property type="evidence" value="ECO:0007669"/>
    <property type="project" value="UniProtKB-KW"/>
</dbReference>